<accession>A0AC61RMF4</accession>
<proteinExistence type="predicted"/>
<dbReference type="Proteomes" id="UP000304953">
    <property type="component" value="Unassembled WGS sequence"/>
</dbReference>
<gene>
    <name evidence="1" type="ORF">E5329_26980</name>
</gene>
<keyword evidence="2" id="KW-1185">Reference proteome</keyword>
<reference evidence="1" key="1">
    <citation type="submission" date="2019-04" db="EMBL/GenBank/DDBJ databases">
        <title>Microbes associate with the intestines of laboratory mice.</title>
        <authorList>
            <person name="Navarre W."/>
            <person name="Wong E."/>
            <person name="Huang K."/>
            <person name="Tropini C."/>
            <person name="Ng K."/>
            <person name="Yu B."/>
        </authorList>
    </citation>
    <scope>NUCLEOTIDE SEQUENCE</scope>
    <source>
        <strain evidence="1">NM01_1-7b</strain>
    </source>
</reference>
<dbReference type="EMBL" id="SRYA01000119">
    <property type="protein sequence ID" value="TGY87132.1"/>
    <property type="molecule type" value="Genomic_DNA"/>
</dbReference>
<evidence type="ECO:0000313" key="2">
    <source>
        <dbReference type="Proteomes" id="UP000304953"/>
    </source>
</evidence>
<comment type="caution">
    <text evidence="1">The sequence shown here is derived from an EMBL/GenBank/DDBJ whole genome shotgun (WGS) entry which is preliminary data.</text>
</comment>
<protein>
    <submittedName>
        <fullName evidence="1">Uncharacterized protein</fullName>
    </submittedName>
</protein>
<sequence length="191" mass="21664">MITKAIKYLVNQLVENELIEEIQRDEYLYSLECFIEGILTTGSILILAICFRKLIPTIMFLLFFFSLRRRTGGFHLDTFGSCYIGTLILYVLIIISAEYIIREPVLLALLTVCACVSILIIGTVNHPNIDMSKEELKAAKMTSRLLVSLLMMLVGFLWWVGTNMEIIAYMCLGIILCASLLVIAKIEQEVK</sequence>
<evidence type="ECO:0000313" key="1">
    <source>
        <dbReference type="EMBL" id="TGY87132.1"/>
    </source>
</evidence>
<name>A0AC61RMF4_9FIRM</name>
<organism evidence="1 2">
    <name type="scientific">Petralouisia muris</name>
    <dbReference type="NCBI Taxonomy" id="3032872"/>
    <lineage>
        <taxon>Bacteria</taxon>
        <taxon>Bacillati</taxon>
        <taxon>Bacillota</taxon>
        <taxon>Clostridia</taxon>
        <taxon>Lachnospirales</taxon>
        <taxon>Lachnospiraceae</taxon>
        <taxon>Petralouisia</taxon>
    </lineage>
</organism>